<evidence type="ECO:0000313" key="3">
    <source>
        <dbReference type="EMBL" id="TQV73386.1"/>
    </source>
</evidence>
<dbReference type="OrthoDB" id="9805366at2"/>
<organism evidence="3 4">
    <name type="scientific">Exilibacterium tricleocarpae</name>
    <dbReference type="NCBI Taxonomy" id="2591008"/>
    <lineage>
        <taxon>Bacteria</taxon>
        <taxon>Pseudomonadati</taxon>
        <taxon>Pseudomonadota</taxon>
        <taxon>Gammaproteobacteria</taxon>
        <taxon>Cellvibrionales</taxon>
        <taxon>Cellvibrionaceae</taxon>
        <taxon>Exilibacterium</taxon>
    </lineage>
</organism>
<dbReference type="GO" id="GO:0033072">
    <property type="term" value="P:vancomycin biosynthetic process"/>
    <property type="evidence" value="ECO:0007669"/>
    <property type="project" value="UniProtKB-ARBA"/>
</dbReference>
<protein>
    <submittedName>
        <fullName evidence="3">Glycosyltransferase family 1 protein</fullName>
    </submittedName>
</protein>
<dbReference type="Gene3D" id="3.40.50.2000">
    <property type="entry name" value="Glycogen Phosphorylase B"/>
    <property type="match status" value="2"/>
</dbReference>
<keyword evidence="3" id="KW-0808">Transferase</keyword>
<dbReference type="GO" id="GO:0016758">
    <property type="term" value="F:hexosyltransferase activity"/>
    <property type="evidence" value="ECO:0007669"/>
    <property type="project" value="InterPro"/>
</dbReference>
<accession>A0A545T827</accession>
<evidence type="ECO:0000259" key="2">
    <source>
        <dbReference type="Pfam" id="PF06722"/>
    </source>
</evidence>
<dbReference type="Proteomes" id="UP000319732">
    <property type="component" value="Unassembled WGS sequence"/>
</dbReference>
<comment type="caution">
    <text evidence="3">The sequence shown here is derived from an EMBL/GenBank/DDBJ whole genome shotgun (WGS) entry which is preliminary data.</text>
</comment>
<keyword evidence="4" id="KW-1185">Reference proteome</keyword>
<dbReference type="PANTHER" id="PTHR48050">
    <property type="entry name" value="STEROL 3-BETA-GLUCOSYLTRANSFERASE"/>
    <property type="match status" value="1"/>
</dbReference>
<dbReference type="FunFam" id="3.40.50.2000:FF:000009">
    <property type="entry name" value="Sterol 3-beta-glucosyltransferase UGT80A2"/>
    <property type="match status" value="1"/>
</dbReference>
<dbReference type="InterPro" id="IPR004276">
    <property type="entry name" value="GlycoTrans_28_N"/>
</dbReference>
<dbReference type="GO" id="GO:0008194">
    <property type="term" value="F:UDP-glycosyltransferase activity"/>
    <property type="evidence" value="ECO:0007669"/>
    <property type="project" value="InterPro"/>
</dbReference>
<dbReference type="EMBL" id="VHSG01000018">
    <property type="protein sequence ID" value="TQV73386.1"/>
    <property type="molecule type" value="Genomic_DNA"/>
</dbReference>
<dbReference type="AlphaFoldDB" id="A0A545T827"/>
<name>A0A545T827_9GAMM</name>
<feature type="domain" description="Glycosyltransferase family 28 N-terminal" evidence="1">
    <location>
        <begin position="3"/>
        <end position="137"/>
    </location>
</feature>
<dbReference type="Pfam" id="PF03033">
    <property type="entry name" value="Glyco_transf_28"/>
    <property type="match status" value="1"/>
</dbReference>
<feature type="domain" description="Erythromycin biosynthesis protein CIII-like C-terminal" evidence="2">
    <location>
        <begin position="303"/>
        <end position="404"/>
    </location>
</feature>
<dbReference type="RefSeq" id="WP_142905514.1">
    <property type="nucleotide sequence ID" value="NZ_ML660097.1"/>
</dbReference>
<dbReference type="CDD" id="cd03784">
    <property type="entry name" value="GT1_Gtf-like"/>
    <property type="match status" value="1"/>
</dbReference>
<evidence type="ECO:0000313" key="4">
    <source>
        <dbReference type="Proteomes" id="UP000319732"/>
    </source>
</evidence>
<dbReference type="InterPro" id="IPR050426">
    <property type="entry name" value="Glycosyltransferase_28"/>
</dbReference>
<dbReference type="Pfam" id="PF06722">
    <property type="entry name" value="EryCIII-like_C"/>
    <property type="match status" value="1"/>
</dbReference>
<dbReference type="InterPro" id="IPR010610">
    <property type="entry name" value="EryCIII-like_C"/>
</dbReference>
<gene>
    <name evidence="3" type="ORF">FKG94_16910</name>
</gene>
<proteinExistence type="predicted"/>
<reference evidence="3 4" key="1">
    <citation type="submission" date="2019-06" db="EMBL/GenBank/DDBJ databases">
        <title>Whole genome sequence for Cellvibrionaceae sp. R142.</title>
        <authorList>
            <person name="Wang G."/>
        </authorList>
    </citation>
    <scope>NUCLEOTIDE SEQUENCE [LARGE SCALE GENOMIC DNA]</scope>
    <source>
        <strain evidence="3 4">R142</strain>
    </source>
</reference>
<dbReference type="PANTHER" id="PTHR48050:SF13">
    <property type="entry name" value="STEROL 3-BETA-GLUCOSYLTRANSFERASE UGT80A2"/>
    <property type="match status" value="1"/>
</dbReference>
<dbReference type="GO" id="GO:0005975">
    <property type="term" value="P:carbohydrate metabolic process"/>
    <property type="evidence" value="ECO:0007669"/>
    <property type="project" value="InterPro"/>
</dbReference>
<sequence length="428" mass="45091">MRVLILTYGSRGDIEPFIALALGLQRAGHQVTLCTASHYKGLIVEQGVGFAPVSDDLLNLKDTQEVRLLLEGGAGVLGGLRAGLKLTRAAKPLNWQTMVDAWQAARETSPDVVLYHPKMMAAPHIAEALGVPAVLAALQPMLVPTGIFPAAGMPARSLGRVYNKLTYGLVAAGLRAYTKVLNRFRRQWLGLPSSPRAGDIRYTSAGAPIPVLHGFSAQVVPRPGDWPAHAHTTGYWPLESGDDWFPPPALAEFLAAGEPPVYIGFGSMAGRDPKALSALVVEALRLSGRRGLLASGWGGLQSDSLPATVFGIEQAPHHWLLPRMAAVVHHGGAGTTAAGLYAGTPSIVCPFFADQPFWAARCVALGVGPAPVPRKQLTSERLAAAITAATADGSFRANAGRLAARLRDERGIEQAVAIIEAVAAGRPV</sequence>
<dbReference type="InterPro" id="IPR002213">
    <property type="entry name" value="UDP_glucos_trans"/>
</dbReference>
<evidence type="ECO:0000259" key="1">
    <source>
        <dbReference type="Pfam" id="PF03033"/>
    </source>
</evidence>
<dbReference type="SUPFAM" id="SSF53756">
    <property type="entry name" value="UDP-Glycosyltransferase/glycogen phosphorylase"/>
    <property type="match status" value="1"/>
</dbReference>